<evidence type="ECO:0000313" key="2">
    <source>
        <dbReference type="EMBL" id="KAG0661635.1"/>
    </source>
</evidence>
<sequence length="196" mass="22228">MPWTDEDDTNLVRATRRMLARNGGVLPGRTAPEWKKMHHRLGIDHPANQFHVHYNWICWVHEWGLDPRHPVTHAPEIAHRELLGCDFGPQEKWPTGAPIKDVMETARQRAREEDAWFRPSSAGAESESESESESEADAPPPPKRTRVKREQAPEAEKAESRVKAKVKKEAGEGKGITEKKKNKVEAVKPKSPTRTS</sequence>
<dbReference type="Proteomes" id="UP000777482">
    <property type="component" value="Unassembled WGS sequence"/>
</dbReference>
<feature type="compositionally biased region" description="Acidic residues" evidence="1">
    <location>
        <begin position="126"/>
        <end position="136"/>
    </location>
</feature>
<dbReference type="AlphaFoldDB" id="A0A9P6W434"/>
<keyword evidence="3" id="KW-1185">Reference proteome</keyword>
<organism evidence="2 3">
    <name type="scientific">Rhodotorula mucilaginosa</name>
    <name type="common">Yeast</name>
    <name type="synonym">Rhodotorula rubra</name>
    <dbReference type="NCBI Taxonomy" id="5537"/>
    <lineage>
        <taxon>Eukaryota</taxon>
        <taxon>Fungi</taxon>
        <taxon>Dikarya</taxon>
        <taxon>Basidiomycota</taxon>
        <taxon>Pucciniomycotina</taxon>
        <taxon>Microbotryomycetes</taxon>
        <taxon>Sporidiobolales</taxon>
        <taxon>Sporidiobolaceae</taxon>
        <taxon>Rhodotorula</taxon>
    </lineage>
</organism>
<name>A0A9P6W434_RHOMI</name>
<accession>A0A9P6W434</accession>
<dbReference type="EMBL" id="PUHQ01000033">
    <property type="protein sequence ID" value="KAG0661635.1"/>
    <property type="molecule type" value="Genomic_DNA"/>
</dbReference>
<reference evidence="2 3" key="1">
    <citation type="submission" date="2020-11" db="EMBL/GenBank/DDBJ databases">
        <title>Kefir isolates.</title>
        <authorList>
            <person name="Marcisauskas S."/>
            <person name="Kim Y."/>
            <person name="Blasche S."/>
        </authorList>
    </citation>
    <scope>NUCLEOTIDE SEQUENCE [LARGE SCALE GENOMIC DNA]</scope>
    <source>
        <strain evidence="2 3">KR</strain>
    </source>
</reference>
<feature type="compositionally biased region" description="Basic and acidic residues" evidence="1">
    <location>
        <begin position="106"/>
        <end position="116"/>
    </location>
</feature>
<evidence type="ECO:0000256" key="1">
    <source>
        <dbReference type="SAM" id="MobiDB-lite"/>
    </source>
</evidence>
<comment type="caution">
    <text evidence="2">The sequence shown here is derived from an EMBL/GenBank/DDBJ whole genome shotgun (WGS) entry which is preliminary data.</text>
</comment>
<evidence type="ECO:0000313" key="3">
    <source>
        <dbReference type="Proteomes" id="UP000777482"/>
    </source>
</evidence>
<protein>
    <submittedName>
        <fullName evidence="2">Uncharacterized protein</fullName>
    </submittedName>
</protein>
<proteinExistence type="predicted"/>
<feature type="compositionally biased region" description="Basic and acidic residues" evidence="1">
    <location>
        <begin position="148"/>
        <end position="188"/>
    </location>
</feature>
<feature type="region of interest" description="Disordered" evidence="1">
    <location>
        <begin position="106"/>
        <end position="196"/>
    </location>
</feature>
<gene>
    <name evidence="2" type="ORF">C6P46_003856</name>
</gene>